<accession>A0A9W7DW18</accession>
<feature type="region of interest" description="Disordered" evidence="1">
    <location>
        <begin position="391"/>
        <end position="413"/>
    </location>
</feature>
<evidence type="ECO:0000256" key="1">
    <source>
        <dbReference type="SAM" id="MobiDB-lite"/>
    </source>
</evidence>
<proteinExistence type="predicted"/>
<dbReference type="AlphaFoldDB" id="A0A9W7DW18"/>
<gene>
    <name evidence="2" type="ORF">TL16_g02102</name>
</gene>
<dbReference type="PANTHER" id="PTHR31389">
    <property type="entry name" value="LD39211P"/>
    <property type="match status" value="1"/>
</dbReference>
<protein>
    <submittedName>
        <fullName evidence="2">Uncharacterized protein</fullName>
    </submittedName>
</protein>
<comment type="caution">
    <text evidence="2">The sequence shown here is derived from an EMBL/GenBank/DDBJ whole genome shotgun (WGS) entry which is preliminary data.</text>
</comment>
<sequence>MESPINFIPDLQLDILFPRDGEHVLPSQLSSNNIGFEVSLTPGVHAGGDAADAPKDNEHFLFLAKANGVQICFQLDSGEPICRPYFKPSGVGLPEALEVGWHHMSMWVQDGSGLRIGGCKKPAMTRFYVEGEGECEGGGGRRERVANLIGSIHYWEKDRKIRVYDVGLSPMTRLLMEGWDNVKVITFPEELQLPPHFSNAPLVAYKAWAILHSGQEKGAVEGDLILWLDANTELRKPIHAVWGAIEKNDYFFTLAGHKFPTFRTIHEKTMTFLGCQDEPLVDEITSAIMGFKIGTVLHREILGKMNWCAMNLKKCHYPKGSTWQNQKRDQSALNCLLQMRAKTLIVHRDPIFWAYATQKTLLVTEDETDSNSIVFFSRRGMPPQSYIQHISPNPPPTTKSEVQIDVHGSLSSV</sequence>
<organism evidence="2 3">
    <name type="scientific">Triparma laevis f. inornata</name>
    <dbReference type="NCBI Taxonomy" id="1714386"/>
    <lineage>
        <taxon>Eukaryota</taxon>
        <taxon>Sar</taxon>
        <taxon>Stramenopiles</taxon>
        <taxon>Ochrophyta</taxon>
        <taxon>Bolidophyceae</taxon>
        <taxon>Parmales</taxon>
        <taxon>Triparmaceae</taxon>
        <taxon>Triparma</taxon>
    </lineage>
</organism>
<evidence type="ECO:0000313" key="3">
    <source>
        <dbReference type="Proteomes" id="UP001162640"/>
    </source>
</evidence>
<reference evidence="3" key="1">
    <citation type="journal article" date="2023" name="Commun. Biol.">
        <title>Genome analysis of Parmales, the sister group of diatoms, reveals the evolutionary specialization of diatoms from phago-mixotrophs to photoautotrophs.</title>
        <authorList>
            <person name="Ban H."/>
            <person name="Sato S."/>
            <person name="Yoshikawa S."/>
            <person name="Yamada K."/>
            <person name="Nakamura Y."/>
            <person name="Ichinomiya M."/>
            <person name="Sato N."/>
            <person name="Blanc-Mathieu R."/>
            <person name="Endo H."/>
            <person name="Kuwata A."/>
            <person name="Ogata H."/>
        </authorList>
    </citation>
    <scope>NUCLEOTIDE SEQUENCE [LARGE SCALE GENOMIC DNA]</scope>
</reference>
<dbReference type="Proteomes" id="UP001162640">
    <property type="component" value="Unassembled WGS sequence"/>
</dbReference>
<dbReference type="EMBL" id="BLQM01000050">
    <property type="protein sequence ID" value="GMH56300.1"/>
    <property type="molecule type" value="Genomic_DNA"/>
</dbReference>
<name>A0A9W7DW18_9STRA</name>
<evidence type="ECO:0000313" key="2">
    <source>
        <dbReference type="EMBL" id="GMH56300.1"/>
    </source>
</evidence>
<dbReference type="PANTHER" id="PTHR31389:SF4">
    <property type="entry name" value="LD39211P"/>
    <property type="match status" value="1"/>
</dbReference>